<feature type="domain" description="AbiEi antitoxin N-terminal" evidence="2">
    <location>
        <begin position="6"/>
        <end position="53"/>
    </location>
</feature>
<dbReference type="Pfam" id="PF04480">
    <property type="entry name" value="DUF559"/>
    <property type="match status" value="1"/>
</dbReference>
<organism evidence="3 4">
    <name type="scientific">Tsukamurella spumae</name>
    <dbReference type="NCBI Taxonomy" id="44753"/>
    <lineage>
        <taxon>Bacteria</taxon>
        <taxon>Bacillati</taxon>
        <taxon>Actinomycetota</taxon>
        <taxon>Actinomycetes</taxon>
        <taxon>Mycobacteriales</taxon>
        <taxon>Tsukamurellaceae</taxon>
        <taxon>Tsukamurella</taxon>
    </lineage>
</organism>
<evidence type="ECO:0000313" key="4">
    <source>
        <dbReference type="Proteomes" id="UP000582646"/>
    </source>
</evidence>
<reference evidence="3 4" key="1">
    <citation type="submission" date="2020-04" db="EMBL/GenBank/DDBJ databases">
        <title>MicrobeNet Type strains.</title>
        <authorList>
            <person name="Nicholson A.C."/>
        </authorList>
    </citation>
    <scope>NUCLEOTIDE SEQUENCE [LARGE SCALE GENOMIC DNA]</scope>
    <source>
        <strain evidence="3 4">DSM 44113</strain>
    </source>
</reference>
<evidence type="ECO:0000259" key="2">
    <source>
        <dbReference type="Pfam" id="PF13338"/>
    </source>
</evidence>
<dbReference type="InterPro" id="IPR007569">
    <property type="entry name" value="DUF559"/>
</dbReference>
<dbReference type="Proteomes" id="UP000582646">
    <property type="component" value="Unassembled WGS sequence"/>
</dbReference>
<evidence type="ECO:0000259" key="1">
    <source>
        <dbReference type="Pfam" id="PF04480"/>
    </source>
</evidence>
<dbReference type="AlphaFoldDB" id="A0A846X643"/>
<feature type="domain" description="DUF559" evidence="1">
    <location>
        <begin position="204"/>
        <end position="281"/>
    </location>
</feature>
<evidence type="ECO:0000313" key="3">
    <source>
        <dbReference type="EMBL" id="NKY19672.1"/>
    </source>
</evidence>
<name>A0A846X643_9ACTN</name>
<dbReference type="EMBL" id="JAAXOQ010000020">
    <property type="protein sequence ID" value="NKY19672.1"/>
    <property type="molecule type" value="Genomic_DNA"/>
</dbReference>
<sequence>MHTIEILQALAAPDGGVFSRRAALRAGADSAEIERLRHLGDIVVIRRGWYRLPGANAVVVAAVKGGAVITCVSALSFRPGVWIPPRKTAKTTLSKSKTHLRRARHRRTRSHEDCDAYQRLPSPTRAVDDLSTALRCAANCLDADEFVAVLDSVLRMTNPHTIEDLEEIFVDAPERTKRLLSFLDPESGSGTESLTRFRLARLHIRVRSQQTIPGIGRVDLLVGDKLIIECDSTDHHSGVQRLVDNKRDRTATRGNYRVMRFDYTEVVADWDAILAEILDIVRTDRHMGAVRVVESADEDDTRPDPAS</sequence>
<protein>
    <submittedName>
        <fullName evidence="3">DUF559 domain-containing protein</fullName>
    </submittedName>
</protein>
<dbReference type="RefSeq" id="WP_168546663.1">
    <property type="nucleotide sequence ID" value="NZ_BAAAKS010000020.1"/>
</dbReference>
<gene>
    <name evidence="3" type="ORF">HF999_15010</name>
</gene>
<dbReference type="Pfam" id="PF13338">
    <property type="entry name" value="AbiEi_4"/>
    <property type="match status" value="1"/>
</dbReference>
<comment type="caution">
    <text evidence="3">The sequence shown here is derived from an EMBL/GenBank/DDBJ whole genome shotgun (WGS) entry which is preliminary data.</text>
</comment>
<dbReference type="InterPro" id="IPR025159">
    <property type="entry name" value="AbiEi_N"/>
</dbReference>
<accession>A0A846X643</accession>
<dbReference type="Gene3D" id="3.40.960.10">
    <property type="entry name" value="VSR Endonuclease"/>
    <property type="match status" value="1"/>
</dbReference>
<keyword evidence="4" id="KW-1185">Reference proteome</keyword>
<proteinExistence type="predicted"/>